<keyword evidence="3" id="KW-1185">Reference proteome</keyword>
<evidence type="ECO:0000313" key="1">
    <source>
        <dbReference type="EMBL" id="MBB6333439.1"/>
    </source>
</evidence>
<dbReference type="EMBL" id="JACHMK010000001">
    <property type="protein sequence ID" value="MBB6335741.1"/>
    <property type="molecule type" value="Genomic_DNA"/>
</dbReference>
<gene>
    <name evidence="1" type="ORF">HD592_000004</name>
    <name evidence="2" type="ORF">HD592_002306</name>
</gene>
<sequence>MSLAILNAQEALRLMSLVDDELASVAASLAAIRLDSWEGSAGEGARTAVSAVCAQVSTAQASVRLACAALAGEVSFLETVEAQTCWRAAAATMDPFLTALGSGSGTGVAGGGGLESGW</sequence>
<name>A0A923E461_9ACTO</name>
<organism evidence="2 3">
    <name type="scientific">Schaalia hyovaginalis</name>
    <dbReference type="NCBI Taxonomy" id="29316"/>
    <lineage>
        <taxon>Bacteria</taxon>
        <taxon>Bacillati</taxon>
        <taxon>Actinomycetota</taxon>
        <taxon>Actinomycetes</taxon>
        <taxon>Actinomycetales</taxon>
        <taxon>Actinomycetaceae</taxon>
        <taxon>Schaalia</taxon>
    </lineage>
</organism>
<dbReference type="Proteomes" id="UP000617426">
    <property type="component" value="Unassembled WGS sequence"/>
</dbReference>
<protein>
    <submittedName>
        <fullName evidence="2">Uncharacterized protein</fullName>
    </submittedName>
</protein>
<comment type="caution">
    <text evidence="2">The sequence shown here is derived from an EMBL/GenBank/DDBJ whole genome shotgun (WGS) entry which is preliminary data.</text>
</comment>
<proteinExistence type="predicted"/>
<dbReference type="AlphaFoldDB" id="A0A923E461"/>
<evidence type="ECO:0000313" key="2">
    <source>
        <dbReference type="EMBL" id="MBB6335741.1"/>
    </source>
</evidence>
<accession>A0A923E461</accession>
<evidence type="ECO:0000313" key="3">
    <source>
        <dbReference type="Proteomes" id="UP000617426"/>
    </source>
</evidence>
<reference evidence="2" key="1">
    <citation type="submission" date="2020-08" db="EMBL/GenBank/DDBJ databases">
        <title>Sequencing the genomes of 1000 actinobacteria strains.</title>
        <authorList>
            <person name="Klenk H.-P."/>
        </authorList>
    </citation>
    <scope>NUCLEOTIDE SEQUENCE</scope>
    <source>
        <strain evidence="2">DSM 10695</strain>
    </source>
</reference>
<dbReference type="EMBL" id="JACHMK010000001">
    <property type="protein sequence ID" value="MBB6333439.1"/>
    <property type="molecule type" value="Genomic_DNA"/>
</dbReference>
<dbReference type="RefSeq" id="WP_184451172.1">
    <property type="nucleotide sequence ID" value="NZ_JACHMK010000001.1"/>
</dbReference>